<evidence type="ECO:0000313" key="3">
    <source>
        <dbReference type="EMBL" id="CAG9311893.1"/>
    </source>
</evidence>
<evidence type="ECO:0000313" key="4">
    <source>
        <dbReference type="Proteomes" id="UP001162131"/>
    </source>
</evidence>
<gene>
    <name evidence="3" type="ORF">BSTOLATCC_MIC5153</name>
</gene>
<feature type="coiled-coil region" evidence="1">
    <location>
        <begin position="82"/>
        <end position="144"/>
    </location>
</feature>
<evidence type="ECO:0000256" key="2">
    <source>
        <dbReference type="SAM" id="MobiDB-lite"/>
    </source>
</evidence>
<dbReference type="Proteomes" id="UP001162131">
    <property type="component" value="Unassembled WGS sequence"/>
</dbReference>
<feature type="region of interest" description="Disordered" evidence="2">
    <location>
        <begin position="257"/>
        <end position="342"/>
    </location>
</feature>
<reference evidence="3" key="1">
    <citation type="submission" date="2021-09" db="EMBL/GenBank/DDBJ databases">
        <authorList>
            <consortium name="AG Swart"/>
            <person name="Singh M."/>
            <person name="Singh A."/>
            <person name="Seah K."/>
            <person name="Emmerich C."/>
        </authorList>
    </citation>
    <scope>NUCLEOTIDE SEQUENCE</scope>
    <source>
        <strain evidence="3">ATCC30299</strain>
    </source>
</reference>
<feature type="compositionally biased region" description="Basic and acidic residues" evidence="2">
    <location>
        <begin position="294"/>
        <end position="309"/>
    </location>
</feature>
<evidence type="ECO:0000256" key="1">
    <source>
        <dbReference type="SAM" id="Coils"/>
    </source>
</evidence>
<name>A0AAU9II72_9CILI</name>
<protein>
    <submittedName>
        <fullName evidence="3">Uncharacterized protein</fullName>
    </submittedName>
</protein>
<dbReference type="AlphaFoldDB" id="A0AAU9II72"/>
<comment type="caution">
    <text evidence="3">The sequence shown here is derived from an EMBL/GenBank/DDBJ whole genome shotgun (WGS) entry which is preliminary data.</text>
</comment>
<organism evidence="3 4">
    <name type="scientific">Blepharisma stoltei</name>
    <dbReference type="NCBI Taxonomy" id="1481888"/>
    <lineage>
        <taxon>Eukaryota</taxon>
        <taxon>Sar</taxon>
        <taxon>Alveolata</taxon>
        <taxon>Ciliophora</taxon>
        <taxon>Postciliodesmatophora</taxon>
        <taxon>Heterotrichea</taxon>
        <taxon>Heterotrichida</taxon>
        <taxon>Blepharismidae</taxon>
        <taxon>Blepharisma</taxon>
    </lineage>
</organism>
<keyword evidence="1" id="KW-0175">Coiled coil</keyword>
<proteinExistence type="predicted"/>
<dbReference type="EMBL" id="CAJZBQ010000005">
    <property type="protein sequence ID" value="CAG9311893.1"/>
    <property type="molecule type" value="Genomic_DNA"/>
</dbReference>
<accession>A0AAU9II72</accession>
<sequence>MSSEEDLNSFLKSNRSLPETDKILHELFKQAFITNCSLDDASCTPEELKTLEELDTLEILENLKDLLTDLLKFKKDYKTSDKAELAKRSEQFEAMLQKLEAEVRNHIRIEHQLKLHIETSQGKVDELEKLKETANKQIRDLEIRLQEKPAENEKIRPSLHRDADRVRKDYEEKLIKLVDAGEKREKIIHKLEHECAKLKNLFEEKSKDCERYKEELNKYKENTISKEKRLEGRGGNNIDDLKRKVEEKAIELNWMQQKIKGSAKSPSLQGKERRSARKSLGEMELIKNSSPYGIRREYTEPAPKKDERPGTSFKKPRSSSRGHIRSHSEHERPASSKRIPLH</sequence>
<feature type="compositionally biased region" description="Basic residues" evidence="2">
    <location>
        <begin position="314"/>
        <end position="325"/>
    </location>
</feature>
<keyword evidence="4" id="KW-1185">Reference proteome</keyword>